<accession>A0AAD9QE37</accession>
<dbReference type="EMBL" id="JARQWQ010000039">
    <property type="protein sequence ID" value="KAK2559598.1"/>
    <property type="molecule type" value="Genomic_DNA"/>
</dbReference>
<feature type="domain" description="QRICH1-like" evidence="1">
    <location>
        <begin position="46"/>
        <end position="141"/>
    </location>
</feature>
<reference evidence="2" key="2">
    <citation type="journal article" date="2023" name="Science">
        <title>Genomic signatures of disease resistance in endangered staghorn corals.</title>
        <authorList>
            <person name="Vollmer S.V."/>
            <person name="Selwyn J.D."/>
            <person name="Despard B.A."/>
            <person name="Roesel C.L."/>
        </authorList>
    </citation>
    <scope>NUCLEOTIDE SEQUENCE</scope>
    <source>
        <strain evidence="2">K2</strain>
    </source>
</reference>
<proteinExistence type="predicted"/>
<comment type="caution">
    <text evidence="2">The sequence shown here is derived from an EMBL/GenBank/DDBJ whole genome shotgun (WGS) entry which is preliminary data.</text>
</comment>
<name>A0AAD9QE37_ACRCE</name>
<protein>
    <recommendedName>
        <fullName evidence="1">QRICH1-like domain-containing protein</fullName>
    </recommendedName>
</protein>
<organism evidence="2 3">
    <name type="scientific">Acropora cervicornis</name>
    <name type="common">Staghorn coral</name>
    <dbReference type="NCBI Taxonomy" id="6130"/>
    <lineage>
        <taxon>Eukaryota</taxon>
        <taxon>Metazoa</taxon>
        <taxon>Cnidaria</taxon>
        <taxon>Anthozoa</taxon>
        <taxon>Hexacorallia</taxon>
        <taxon>Scleractinia</taxon>
        <taxon>Astrocoeniina</taxon>
        <taxon>Acroporidae</taxon>
        <taxon>Acropora</taxon>
    </lineage>
</organism>
<dbReference type="AlphaFoldDB" id="A0AAD9QE37"/>
<reference evidence="2" key="1">
    <citation type="journal article" date="2023" name="G3 (Bethesda)">
        <title>Whole genome assembly and annotation of the endangered Caribbean coral Acropora cervicornis.</title>
        <authorList>
            <person name="Selwyn J.D."/>
            <person name="Vollmer S.V."/>
        </authorList>
    </citation>
    <scope>NUCLEOTIDE SEQUENCE</scope>
    <source>
        <strain evidence="2">K2</strain>
    </source>
</reference>
<sequence>MKWARLARGFEYRDLHGIEIMTQGEVEERNKVRIPQNTRKSTSCHTRVWNEWTLERNSLPLERRKADGFTIVPEYDTLYTLCDLGLCFWLSEFAHEIKQKDGAEYPPNTLYPICAGLQRALRGNGLPEFDIFRYPKYNDYSKIPLIRE</sequence>
<gene>
    <name evidence="2" type="ORF">P5673_017677</name>
</gene>
<evidence type="ECO:0000313" key="3">
    <source>
        <dbReference type="Proteomes" id="UP001249851"/>
    </source>
</evidence>
<evidence type="ECO:0000313" key="2">
    <source>
        <dbReference type="EMBL" id="KAK2559598.1"/>
    </source>
</evidence>
<dbReference type="Proteomes" id="UP001249851">
    <property type="component" value="Unassembled WGS sequence"/>
</dbReference>
<dbReference type="InterPro" id="IPR057926">
    <property type="entry name" value="QRICH1_dom"/>
</dbReference>
<evidence type="ECO:0000259" key="1">
    <source>
        <dbReference type="Pfam" id="PF25561"/>
    </source>
</evidence>
<keyword evidence="3" id="KW-1185">Reference proteome</keyword>
<dbReference type="Pfam" id="PF25561">
    <property type="entry name" value="QRICH1"/>
    <property type="match status" value="1"/>
</dbReference>